<dbReference type="EMBL" id="HACA01015618">
    <property type="protein sequence ID" value="CDW32979.1"/>
    <property type="molecule type" value="Transcribed_RNA"/>
</dbReference>
<evidence type="ECO:0000313" key="1">
    <source>
        <dbReference type="EMBL" id="CDW32979.1"/>
    </source>
</evidence>
<proteinExistence type="predicted"/>
<sequence length="59" mass="6753">MGFKMSNFAPRQQVYFRIVVEDTGYLFLEGGLSLKADEKYQTDPSLIGMSLSDSRINWT</sequence>
<dbReference type="AlphaFoldDB" id="A0A0K2U3V1"/>
<accession>A0A0K2U3V1</accession>
<protein>
    <submittedName>
        <fullName evidence="1">Uncharacterized protein</fullName>
    </submittedName>
</protein>
<name>A0A0K2U3V1_LEPSM</name>
<organism evidence="1">
    <name type="scientific">Lepeophtheirus salmonis</name>
    <name type="common">Salmon louse</name>
    <name type="synonym">Caligus salmonis</name>
    <dbReference type="NCBI Taxonomy" id="72036"/>
    <lineage>
        <taxon>Eukaryota</taxon>
        <taxon>Metazoa</taxon>
        <taxon>Ecdysozoa</taxon>
        <taxon>Arthropoda</taxon>
        <taxon>Crustacea</taxon>
        <taxon>Multicrustacea</taxon>
        <taxon>Hexanauplia</taxon>
        <taxon>Copepoda</taxon>
        <taxon>Siphonostomatoida</taxon>
        <taxon>Caligidae</taxon>
        <taxon>Lepeophtheirus</taxon>
    </lineage>
</organism>
<reference evidence="1" key="1">
    <citation type="submission" date="2014-05" db="EMBL/GenBank/DDBJ databases">
        <authorList>
            <person name="Chronopoulou M."/>
        </authorList>
    </citation>
    <scope>NUCLEOTIDE SEQUENCE</scope>
    <source>
        <tissue evidence="1">Whole organism</tissue>
    </source>
</reference>